<feature type="compositionally biased region" description="Polar residues" evidence="1">
    <location>
        <begin position="58"/>
        <end position="79"/>
    </location>
</feature>
<dbReference type="Gene3D" id="3.40.930.10">
    <property type="entry name" value="Mannitol-specific EII, Chain A"/>
    <property type="match status" value="1"/>
</dbReference>
<dbReference type="PANTHER" id="PTHR11453">
    <property type="entry name" value="ANION EXCHANGE PROTEIN"/>
    <property type="match status" value="1"/>
</dbReference>
<sequence length="492" mass="55609">MQQNNVAVNMANDECKSFYVGDARNMQYIHSNREIPTVVVGDLNEARAPLLRPGNGDATFSNDLRSNRPSATSLHSAESASVVRHQKTNQTIAELYDLQLQKSEGEWFETARWIKYEEDAEGVDRYWGQPHVSFLSFNSLMHLRRCFMKGILLLNLNAMSFTQISDRLSETLMANGVSMAMTKRIVDTLQLKHRYPQTAGIRRISTAASNLLSRRPSNTSNVIYSSADLLTVESTTSRRNESSGTKIVSILNRRSLSLQPAINENRSCSMTKNTELNVNHQKSCKRNSTDILHSNGETQSRRTPLPSVELAQVFAGTLPTLTKTIFVMIRLTEQTVFCETSEESTPVRFIFIIIGPENNDVCYHEIGRAVSTLMVNKHFNAIAYDADDRCALIKGIDQFLDDSVVIPPGEIDSKRLVSGDEIFKALKRRRKRKAAEKSEADSIQIAMNENGVKMKSGCKRMRRIPFGEMLDDIRGRLPYYWLDIEVFFSCIL</sequence>
<dbReference type="InterPro" id="IPR013769">
    <property type="entry name" value="Band3_cytoplasmic_dom"/>
</dbReference>
<evidence type="ECO:0000313" key="4">
    <source>
        <dbReference type="Proteomes" id="UP001608902"/>
    </source>
</evidence>
<accession>A0ABD6EEZ3</accession>
<evidence type="ECO:0000313" key="3">
    <source>
        <dbReference type="EMBL" id="MFH4977791.1"/>
    </source>
</evidence>
<proteinExistence type="predicted"/>
<dbReference type="SUPFAM" id="SSF55804">
    <property type="entry name" value="Phoshotransferase/anion transport protein"/>
    <property type="match status" value="1"/>
</dbReference>
<dbReference type="Proteomes" id="UP001608902">
    <property type="component" value="Unassembled WGS sequence"/>
</dbReference>
<dbReference type="PANTHER" id="PTHR11453:SF47">
    <property type="entry name" value="ANION EXCHANGE PROTEIN"/>
    <property type="match status" value="1"/>
</dbReference>
<protein>
    <recommendedName>
        <fullName evidence="2">Band 3 cytoplasmic domain-containing protein</fullName>
    </recommendedName>
</protein>
<dbReference type="InterPro" id="IPR003020">
    <property type="entry name" value="HCO3_transpt_euk"/>
</dbReference>
<organism evidence="3 4">
    <name type="scientific">Gnathostoma spinigerum</name>
    <dbReference type="NCBI Taxonomy" id="75299"/>
    <lineage>
        <taxon>Eukaryota</taxon>
        <taxon>Metazoa</taxon>
        <taxon>Ecdysozoa</taxon>
        <taxon>Nematoda</taxon>
        <taxon>Chromadorea</taxon>
        <taxon>Rhabditida</taxon>
        <taxon>Spirurina</taxon>
        <taxon>Gnathostomatomorpha</taxon>
        <taxon>Gnathostomatoidea</taxon>
        <taxon>Gnathostomatidae</taxon>
        <taxon>Gnathostoma</taxon>
    </lineage>
</organism>
<gene>
    <name evidence="3" type="ORF">AB6A40_004500</name>
</gene>
<evidence type="ECO:0000256" key="1">
    <source>
        <dbReference type="SAM" id="MobiDB-lite"/>
    </source>
</evidence>
<keyword evidence="4" id="KW-1185">Reference proteome</keyword>
<dbReference type="Pfam" id="PF07565">
    <property type="entry name" value="Band_3_cyto"/>
    <property type="match status" value="1"/>
</dbReference>
<evidence type="ECO:0000259" key="2">
    <source>
        <dbReference type="Pfam" id="PF07565"/>
    </source>
</evidence>
<dbReference type="InterPro" id="IPR016152">
    <property type="entry name" value="PTrfase/Anion_transptr"/>
</dbReference>
<dbReference type="EMBL" id="JBGFUD010002615">
    <property type="protein sequence ID" value="MFH4977791.1"/>
    <property type="molecule type" value="Genomic_DNA"/>
</dbReference>
<dbReference type="AlphaFoldDB" id="A0ABD6EEZ3"/>
<comment type="caution">
    <text evidence="3">The sequence shown here is derived from an EMBL/GenBank/DDBJ whole genome shotgun (WGS) entry which is preliminary data.</text>
</comment>
<feature type="domain" description="Band 3 cytoplasmic" evidence="2">
    <location>
        <begin position="93"/>
        <end position="413"/>
    </location>
</feature>
<feature type="region of interest" description="Disordered" evidence="1">
    <location>
        <begin position="54"/>
        <end position="80"/>
    </location>
</feature>
<name>A0ABD6EEZ3_9BILA</name>
<reference evidence="3 4" key="1">
    <citation type="submission" date="2024-08" db="EMBL/GenBank/DDBJ databases">
        <title>Gnathostoma spinigerum genome.</title>
        <authorList>
            <person name="Gonzalez-Bertolin B."/>
            <person name="Monzon S."/>
            <person name="Zaballos A."/>
            <person name="Jimenez P."/>
            <person name="Dekumyoy P."/>
            <person name="Varona S."/>
            <person name="Cuesta I."/>
            <person name="Sumanam S."/>
            <person name="Adisakwattana P."/>
            <person name="Gasser R.B."/>
            <person name="Hernandez-Gonzalez A."/>
            <person name="Young N.D."/>
            <person name="Perteguer M.J."/>
        </authorList>
    </citation>
    <scope>NUCLEOTIDE SEQUENCE [LARGE SCALE GENOMIC DNA]</scope>
    <source>
        <strain evidence="3">AL3</strain>
        <tissue evidence="3">Liver</tissue>
    </source>
</reference>